<keyword evidence="7" id="KW-0479">Metal-binding</keyword>
<evidence type="ECO:0000256" key="3">
    <source>
        <dbReference type="ARBA" id="ARBA00005130"/>
    </source>
</evidence>
<dbReference type="PROSITE" id="PS00759">
    <property type="entry name" value="ARGE_DAPE_CPG2_2"/>
    <property type="match status" value="1"/>
</dbReference>
<dbReference type="GO" id="GO:0046872">
    <property type="term" value="F:metal ion binding"/>
    <property type="evidence" value="ECO:0007669"/>
    <property type="project" value="UniProtKB-KW"/>
</dbReference>
<comment type="similarity">
    <text evidence="4">Belongs to the peptidase M20A family.</text>
</comment>
<evidence type="ECO:0000256" key="6">
    <source>
        <dbReference type="ARBA" id="ARBA00016853"/>
    </source>
</evidence>
<dbReference type="GO" id="GO:0009089">
    <property type="term" value="P:lysine biosynthetic process via diaminopimelate"/>
    <property type="evidence" value="ECO:0007669"/>
    <property type="project" value="UniProtKB-UniPathway"/>
</dbReference>
<evidence type="ECO:0000313" key="13">
    <source>
        <dbReference type="EMBL" id="QDV27543.1"/>
    </source>
</evidence>
<dbReference type="KEGG" id="ahel:Q31a_59320"/>
<dbReference type="GO" id="GO:0009014">
    <property type="term" value="F:succinyl-diaminopimelate desuccinylase activity"/>
    <property type="evidence" value="ECO:0007669"/>
    <property type="project" value="UniProtKB-EC"/>
</dbReference>
<dbReference type="EC" id="3.5.1.18" evidence="5"/>
<dbReference type="GO" id="GO:0008777">
    <property type="term" value="F:acetylornithine deacetylase activity"/>
    <property type="evidence" value="ECO:0007669"/>
    <property type="project" value="TreeGrafter"/>
</dbReference>
<dbReference type="RefSeq" id="WP_231690962.1">
    <property type="nucleotide sequence ID" value="NZ_CP036298.1"/>
</dbReference>
<keyword evidence="9" id="KW-0862">Zinc</keyword>
<dbReference type="InterPro" id="IPR050072">
    <property type="entry name" value="Peptidase_M20A"/>
</dbReference>
<dbReference type="EMBL" id="CP036298">
    <property type="protein sequence ID" value="QDV27543.1"/>
    <property type="molecule type" value="Genomic_DNA"/>
</dbReference>
<keyword evidence="10" id="KW-0170">Cobalt</keyword>
<evidence type="ECO:0000256" key="10">
    <source>
        <dbReference type="ARBA" id="ARBA00023285"/>
    </source>
</evidence>
<dbReference type="Pfam" id="PF07687">
    <property type="entry name" value="M20_dimer"/>
    <property type="match status" value="1"/>
</dbReference>
<gene>
    <name evidence="13" type="primary">dapE_3</name>
    <name evidence="13" type="ORF">Q31a_59320</name>
</gene>
<reference evidence="13 14" key="1">
    <citation type="submission" date="2019-02" db="EMBL/GenBank/DDBJ databases">
        <title>Deep-cultivation of Planctomycetes and their phenomic and genomic characterization uncovers novel biology.</title>
        <authorList>
            <person name="Wiegand S."/>
            <person name="Jogler M."/>
            <person name="Boedeker C."/>
            <person name="Pinto D."/>
            <person name="Vollmers J."/>
            <person name="Rivas-Marin E."/>
            <person name="Kohn T."/>
            <person name="Peeters S.H."/>
            <person name="Heuer A."/>
            <person name="Rast P."/>
            <person name="Oberbeckmann S."/>
            <person name="Bunk B."/>
            <person name="Jeske O."/>
            <person name="Meyerdierks A."/>
            <person name="Storesund J.E."/>
            <person name="Kallscheuer N."/>
            <person name="Luecker S."/>
            <person name="Lage O.M."/>
            <person name="Pohl T."/>
            <person name="Merkel B.J."/>
            <person name="Hornburger P."/>
            <person name="Mueller R.-W."/>
            <person name="Bruemmer F."/>
            <person name="Labrenz M."/>
            <person name="Spormann A.M."/>
            <person name="Op den Camp H."/>
            <person name="Overmann J."/>
            <person name="Amann R."/>
            <person name="Jetten M.S.M."/>
            <person name="Mascher T."/>
            <person name="Medema M.H."/>
            <person name="Devos D.P."/>
            <person name="Kaster A.-K."/>
            <person name="Ovreas L."/>
            <person name="Rohde M."/>
            <person name="Galperin M.Y."/>
            <person name="Jogler C."/>
        </authorList>
    </citation>
    <scope>NUCLEOTIDE SEQUENCE [LARGE SCALE GENOMIC DNA]</scope>
    <source>
        <strain evidence="13 14">Q31a</strain>
    </source>
</reference>
<dbReference type="UniPathway" id="UPA00034">
    <property type="reaction ID" value="UER00021"/>
</dbReference>
<keyword evidence="8 13" id="KW-0378">Hydrolase</keyword>
<dbReference type="GO" id="GO:0006526">
    <property type="term" value="P:L-arginine biosynthetic process"/>
    <property type="evidence" value="ECO:0007669"/>
    <property type="project" value="TreeGrafter"/>
</dbReference>
<dbReference type="NCBIfam" id="TIGR01910">
    <property type="entry name" value="DapE-ArgE"/>
    <property type="match status" value="1"/>
</dbReference>
<evidence type="ECO:0000256" key="9">
    <source>
        <dbReference type="ARBA" id="ARBA00022833"/>
    </source>
</evidence>
<evidence type="ECO:0000256" key="11">
    <source>
        <dbReference type="ARBA" id="ARBA00051301"/>
    </source>
</evidence>
<name>A0A518GG33_9BACT</name>
<dbReference type="CDD" id="cd03894">
    <property type="entry name" value="M20_ArgE"/>
    <property type="match status" value="1"/>
</dbReference>
<comment type="pathway">
    <text evidence="3">Amino-acid biosynthesis; L-lysine biosynthesis via DAP pathway; LL-2,6-diaminopimelate from (S)-tetrahydrodipicolinate (succinylase route): step 3/3.</text>
</comment>
<dbReference type="Gene3D" id="3.40.630.10">
    <property type="entry name" value="Zn peptidases"/>
    <property type="match status" value="2"/>
</dbReference>
<evidence type="ECO:0000256" key="4">
    <source>
        <dbReference type="ARBA" id="ARBA00006247"/>
    </source>
</evidence>
<evidence type="ECO:0000256" key="1">
    <source>
        <dbReference type="ARBA" id="ARBA00001941"/>
    </source>
</evidence>
<accession>A0A518GG33</accession>
<dbReference type="InterPro" id="IPR036264">
    <property type="entry name" value="Bact_exopeptidase_dim_dom"/>
</dbReference>
<dbReference type="SUPFAM" id="SSF55031">
    <property type="entry name" value="Bacterial exopeptidase dimerisation domain"/>
    <property type="match status" value="1"/>
</dbReference>
<comment type="catalytic activity">
    <reaction evidence="11">
        <text>N-succinyl-(2S,6S)-2,6-diaminopimelate + H2O = (2S,6S)-2,6-diaminopimelate + succinate</text>
        <dbReference type="Rhea" id="RHEA:22608"/>
        <dbReference type="ChEBI" id="CHEBI:15377"/>
        <dbReference type="ChEBI" id="CHEBI:30031"/>
        <dbReference type="ChEBI" id="CHEBI:57609"/>
        <dbReference type="ChEBI" id="CHEBI:58087"/>
        <dbReference type="EC" id="3.5.1.18"/>
    </reaction>
</comment>
<evidence type="ECO:0000313" key="14">
    <source>
        <dbReference type="Proteomes" id="UP000318017"/>
    </source>
</evidence>
<dbReference type="AlphaFoldDB" id="A0A518GG33"/>
<feature type="domain" description="Peptidase M20 dimerisation" evidence="12">
    <location>
        <begin position="199"/>
        <end position="306"/>
    </location>
</feature>
<comment type="cofactor">
    <cofactor evidence="1">
        <name>Co(2+)</name>
        <dbReference type="ChEBI" id="CHEBI:48828"/>
    </cofactor>
</comment>
<keyword evidence="14" id="KW-1185">Reference proteome</keyword>
<proteinExistence type="inferred from homology"/>
<evidence type="ECO:0000256" key="8">
    <source>
        <dbReference type="ARBA" id="ARBA00022801"/>
    </source>
</evidence>
<dbReference type="Pfam" id="PF01546">
    <property type="entry name" value="Peptidase_M20"/>
    <property type="match status" value="1"/>
</dbReference>
<dbReference type="InterPro" id="IPR002933">
    <property type="entry name" value="Peptidase_M20"/>
</dbReference>
<dbReference type="PANTHER" id="PTHR43808">
    <property type="entry name" value="ACETYLORNITHINE DEACETYLASE"/>
    <property type="match status" value="1"/>
</dbReference>
<dbReference type="Proteomes" id="UP000318017">
    <property type="component" value="Chromosome"/>
</dbReference>
<protein>
    <recommendedName>
        <fullName evidence="6">Probable succinyl-diaminopimelate desuccinylase</fullName>
        <ecNumber evidence="5">3.5.1.18</ecNumber>
    </recommendedName>
</protein>
<dbReference type="InterPro" id="IPR011650">
    <property type="entry name" value="Peptidase_M20_dimer"/>
</dbReference>
<dbReference type="PANTHER" id="PTHR43808:SF31">
    <property type="entry name" value="N-ACETYL-L-CITRULLINE DEACETYLASE"/>
    <property type="match status" value="1"/>
</dbReference>
<dbReference type="Gene3D" id="3.30.70.360">
    <property type="match status" value="1"/>
</dbReference>
<comment type="cofactor">
    <cofactor evidence="2">
        <name>Zn(2+)</name>
        <dbReference type="ChEBI" id="CHEBI:29105"/>
    </cofactor>
</comment>
<evidence type="ECO:0000256" key="7">
    <source>
        <dbReference type="ARBA" id="ARBA00022723"/>
    </source>
</evidence>
<organism evidence="13 14">
    <name type="scientific">Aureliella helgolandensis</name>
    <dbReference type="NCBI Taxonomy" id="2527968"/>
    <lineage>
        <taxon>Bacteria</taxon>
        <taxon>Pseudomonadati</taxon>
        <taxon>Planctomycetota</taxon>
        <taxon>Planctomycetia</taxon>
        <taxon>Pirellulales</taxon>
        <taxon>Pirellulaceae</taxon>
        <taxon>Aureliella</taxon>
    </lineage>
</organism>
<evidence type="ECO:0000259" key="12">
    <source>
        <dbReference type="Pfam" id="PF07687"/>
    </source>
</evidence>
<dbReference type="SUPFAM" id="SSF53187">
    <property type="entry name" value="Zn-dependent exopeptidases"/>
    <property type="match status" value="1"/>
</dbReference>
<evidence type="ECO:0000256" key="2">
    <source>
        <dbReference type="ARBA" id="ARBA00001947"/>
    </source>
</evidence>
<dbReference type="InterPro" id="IPR010182">
    <property type="entry name" value="ArgE/DapE"/>
</dbReference>
<dbReference type="InterPro" id="IPR001261">
    <property type="entry name" value="ArgE/DapE_CS"/>
</dbReference>
<evidence type="ECO:0000256" key="5">
    <source>
        <dbReference type="ARBA" id="ARBA00011921"/>
    </source>
</evidence>
<sequence>MTLKDSQPTDDVLRTLADLVSINSVNPNYDGGVPELAMADYVDQFFTKLGVETWRQLVYPQRPNVLARLAGRNPHKRIVLEAHLDTVSTSGMTIAPWSPEIRDGRMYGRGACDTKGGMAAMMHAVASFVQAGITPECEILFAATIDEEFSYRGVVALCDSLKAGPVDPHILSHEVPPSDPLRADVAIIAEPTQLMPVTASKGLIRWKIETVGKAAHSSKPHLGSNAIVHMAHIIAALEEDTQKMAQHTHPLLGSATCNVGVVRGGVQVNFVPDSCEIEIDRRLLPHESRETVLAHYQQLIDSVAQNHPAMQVHMHPPMLSDRPLETDPNSPPVQTMCRVLEQLGHPATPIGVPFCSDASKFGALGIPSLILGPGCIDQAHAAVEYIECEQVVQAVEIYRSFLTQYS</sequence>